<dbReference type="Proteomes" id="UP000783686">
    <property type="component" value="Unassembled WGS sequence"/>
</dbReference>
<dbReference type="EMBL" id="CAJFCW020000002">
    <property type="protein sequence ID" value="CAG9097717.1"/>
    <property type="molecule type" value="Genomic_DNA"/>
</dbReference>
<evidence type="ECO:0000313" key="1">
    <source>
        <dbReference type="EMBL" id="CAD5212822.1"/>
    </source>
</evidence>
<accession>A0A811KAN8</accession>
<dbReference type="OrthoDB" id="10416983at2759"/>
<gene>
    <name evidence="1" type="ORF">BOKJ2_LOCUS4623</name>
</gene>
<dbReference type="AlphaFoldDB" id="A0A811KAN8"/>
<reference evidence="1" key="1">
    <citation type="submission" date="2020-09" db="EMBL/GenBank/DDBJ databases">
        <authorList>
            <person name="Kikuchi T."/>
        </authorList>
    </citation>
    <scope>NUCLEOTIDE SEQUENCE</scope>
    <source>
        <strain evidence="1">SH1</strain>
    </source>
</reference>
<proteinExistence type="predicted"/>
<dbReference type="EMBL" id="CAJFDH010000002">
    <property type="protein sequence ID" value="CAD5212822.1"/>
    <property type="molecule type" value="Genomic_DNA"/>
</dbReference>
<dbReference type="Proteomes" id="UP000614601">
    <property type="component" value="Unassembled WGS sequence"/>
</dbReference>
<comment type="caution">
    <text evidence="1">The sequence shown here is derived from an EMBL/GenBank/DDBJ whole genome shotgun (WGS) entry which is preliminary data.</text>
</comment>
<organism evidence="1 2">
    <name type="scientific">Bursaphelenchus okinawaensis</name>
    <dbReference type="NCBI Taxonomy" id="465554"/>
    <lineage>
        <taxon>Eukaryota</taxon>
        <taxon>Metazoa</taxon>
        <taxon>Ecdysozoa</taxon>
        <taxon>Nematoda</taxon>
        <taxon>Chromadorea</taxon>
        <taxon>Rhabditida</taxon>
        <taxon>Tylenchina</taxon>
        <taxon>Tylenchomorpha</taxon>
        <taxon>Aphelenchoidea</taxon>
        <taxon>Aphelenchoididae</taxon>
        <taxon>Bursaphelenchus</taxon>
    </lineage>
</organism>
<protein>
    <submittedName>
        <fullName evidence="1">Uncharacterized protein</fullName>
    </submittedName>
</protein>
<keyword evidence="2" id="KW-1185">Reference proteome</keyword>
<sequence length="235" mass="26883">MKVILLLSILSVTAVKIDDDLQLETVKCGGKGSEFSKTEVLTRLNKCVKNFSNETCVRVTKPEILLQKLYKLINTPSGISAEAFENCSKVVHEKMPFKLLNFMHQYNQLAMGKNKKRCMTQKRLCRDLTNYIRPFSCYVRKVCNRQMVDLGYALSYAFQQITLEQEGPLRCYISCSESQFDLNPSLYKFGEPLDTNNIVSEHMCNGVPEIETTDEPDPDNVLYASMYAKIGQDYH</sequence>
<name>A0A811KAN8_9BILA</name>
<evidence type="ECO:0000313" key="2">
    <source>
        <dbReference type="Proteomes" id="UP000614601"/>
    </source>
</evidence>